<dbReference type="InterPro" id="IPR015424">
    <property type="entry name" value="PyrdxlP-dep_Trfase"/>
</dbReference>
<evidence type="ECO:0000256" key="3">
    <source>
        <dbReference type="PIRSR" id="PIRSR001434-2"/>
    </source>
</evidence>
<dbReference type="PANTHER" id="PTHR11808:SF80">
    <property type="entry name" value="CYSTATHIONINE GAMMA-LYASE"/>
    <property type="match status" value="1"/>
</dbReference>
<dbReference type="PIRSF" id="PIRSF001434">
    <property type="entry name" value="CGS"/>
    <property type="match status" value="1"/>
</dbReference>
<keyword evidence="6" id="KW-1185">Reference proteome</keyword>
<protein>
    <submittedName>
        <fullName evidence="5">Aminotransferase class I/II-fold pyridoxal phosphate-dependent enzyme</fullName>
    </submittedName>
</protein>
<comment type="similarity">
    <text evidence="4">Belongs to the trans-sulfuration enzymes family.</text>
</comment>
<dbReference type="GO" id="GO:0016846">
    <property type="term" value="F:carbon-sulfur lyase activity"/>
    <property type="evidence" value="ECO:0007669"/>
    <property type="project" value="TreeGrafter"/>
</dbReference>
<comment type="cofactor">
    <cofactor evidence="1 4">
        <name>pyridoxal 5'-phosphate</name>
        <dbReference type="ChEBI" id="CHEBI:597326"/>
    </cofactor>
</comment>
<dbReference type="KEGG" id="emv:HQR01_08545"/>
<dbReference type="PANTHER" id="PTHR11808">
    <property type="entry name" value="TRANS-SULFURATION ENZYME FAMILY MEMBER"/>
    <property type="match status" value="1"/>
</dbReference>
<dbReference type="Gene3D" id="3.40.640.10">
    <property type="entry name" value="Type I PLP-dependent aspartate aminotransferase-like (Major domain)"/>
    <property type="match status" value="1"/>
</dbReference>
<dbReference type="GO" id="GO:0030170">
    <property type="term" value="F:pyridoxal phosphate binding"/>
    <property type="evidence" value="ECO:0007669"/>
    <property type="project" value="InterPro"/>
</dbReference>
<keyword evidence="5" id="KW-0808">Transferase</keyword>
<organism evidence="5 6">
    <name type="scientific">Erythrobacter mangrovi</name>
    <dbReference type="NCBI Taxonomy" id="2739433"/>
    <lineage>
        <taxon>Bacteria</taxon>
        <taxon>Pseudomonadati</taxon>
        <taxon>Pseudomonadota</taxon>
        <taxon>Alphaproteobacteria</taxon>
        <taxon>Sphingomonadales</taxon>
        <taxon>Erythrobacteraceae</taxon>
        <taxon>Erythrobacter/Porphyrobacter group</taxon>
        <taxon>Erythrobacter</taxon>
    </lineage>
</organism>
<dbReference type="AlphaFoldDB" id="A0A7D3XB94"/>
<dbReference type="Pfam" id="PF01053">
    <property type="entry name" value="Cys_Met_Meta_PP"/>
    <property type="match status" value="1"/>
</dbReference>
<evidence type="ECO:0000256" key="4">
    <source>
        <dbReference type="RuleBase" id="RU362118"/>
    </source>
</evidence>
<dbReference type="Proteomes" id="UP000504693">
    <property type="component" value="Chromosome"/>
</dbReference>
<gene>
    <name evidence="5" type="ORF">HQR01_08545</name>
</gene>
<dbReference type="GO" id="GO:0019346">
    <property type="term" value="P:transsulfuration"/>
    <property type="evidence" value="ECO:0007669"/>
    <property type="project" value="InterPro"/>
</dbReference>
<evidence type="ECO:0000313" key="6">
    <source>
        <dbReference type="Proteomes" id="UP000504693"/>
    </source>
</evidence>
<reference evidence="5 6" key="1">
    <citation type="submission" date="2020-05" db="EMBL/GenBank/DDBJ databases">
        <title>Erythrobacter mangrovi sp. nov., isolated from rhizosphere soil of mangrove plant (Kandelia candel).</title>
        <authorList>
            <person name="Ye Y.H."/>
        </authorList>
    </citation>
    <scope>NUCLEOTIDE SEQUENCE [LARGE SCALE GENOMIC DNA]</scope>
    <source>
        <strain evidence="5 6">EB310</strain>
    </source>
</reference>
<dbReference type="SUPFAM" id="SSF53383">
    <property type="entry name" value="PLP-dependent transferases"/>
    <property type="match status" value="1"/>
</dbReference>
<evidence type="ECO:0000313" key="5">
    <source>
        <dbReference type="EMBL" id="QKG71410.1"/>
    </source>
</evidence>
<keyword evidence="2 3" id="KW-0663">Pyridoxal phosphate</keyword>
<proteinExistence type="inferred from homology"/>
<dbReference type="EMBL" id="CP053921">
    <property type="protein sequence ID" value="QKG71410.1"/>
    <property type="molecule type" value="Genomic_DNA"/>
</dbReference>
<feature type="modified residue" description="N6-(pyridoxal phosphate)lysine" evidence="3">
    <location>
        <position position="208"/>
    </location>
</feature>
<dbReference type="Gene3D" id="3.90.1150.10">
    <property type="entry name" value="Aspartate Aminotransferase, domain 1"/>
    <property type="match status" value="1"/>
</dbReference>
<sequence>MTLQFDPQDELVCIGSHRPLADGGSVLPPIAQASLFRQPDMETLFDGLSREHQVAVYSRGTNPTLSVLEDALARLERGEACKGFASGMGAIAASLTAFLESGDHVLFAGTIYGPTIELAQRLEGYGVSWSRAEATDLDGIAAQLRPETRVLYMESPGSMLFGLLPVADLATMARDRGIITMLDNSVATPLLQKPLELGVDLVLHSCSKYIGGHSDLVGGAVVGSVEHIERIFRKGLLLLGAAMPPLTAWLCLRGLMTLPVRLAKHHADALSLASWLAEHPRVRRVFHPALTNDPLLARQMRGHSGLFSFELDDGFADAIVVADRLRTFGRAVSWGGPESLVMTGHKVDPAEAAPALPASLLRLSVGLEGVATLQEDLGRALG</sequence>
<dbReference type="GO" id="GO:0005737">
    <property type="term" value="C:cytoplasm"/>
    <property type="evidence" value="ECO:0007669"/>
    <property type="project" value="TreeGrafter"/>
</dbReference>
<dbReference type="InterPro" id="IPR000277">
    <property type="entry name" value="Cys/Met-Metab_PyrdxlP-dep_enz"/>
</dbReference>
<dbReference type="RefSeq" id="WP_173214284.1">
    <property type="nucleotide sequence ID" value="NZ_CP053921.1"/>
</dbReference>
<keyword evidence="5" id="KW-0032">Aminotransferase</keyword>
<evidence type="ECO:0000256" key="2">
    <source>
        <dbReference type="ARBA" id="ARBA00022898"/>
    </source>
</evidence>
<dbReference type="CDD" id="cd00614">
    <property type="entry name" value="CGS_like"/>
    <property type="match status" value="1"/>
</dbReference>
<accession>A0A7D3XB94</accession>
<name>A0A7D3XB94_9SPHN</name>
<dbReference type="InterPro" id="IPR015421">
    <property type="entry name" value="PyrdxlP-dep_Trfase_major"/>
</dbReference>
<dbReference type="GO" id="GO:0008483">
    <property type="term" value="F:transaminase activity"/>
    <property type="evidence" value="ECO:0007669"/>
    <property type="project" value="UniProtKB-KW"/>
</dbReference>
<dbReference type="FunFam" id="3.40.640.10:FF:000046">
    <property type="entry name" value="Cystathionine gamma-lyase"/>
    <property type="match status" value="1"/>
</dbReference>
<dbReference type="InterPro" id="IPR015422">
    <property type="entry name" value="PyrdxlP-dep_Trfase_small"/>
</dbReference>
<evidence type="ECO:0000256" key="1">
    <source>
        <dbReference type="ARBA" id="ARBA00001933"/>
    </source>
</evidence>